<evidence type="ECO:0000313" key="12">
    <source>
        <dbReference type="EMBL" id="UJG40666.1"/>
    </source>
</evidence>
<dbReference type="SMART" id="SM00382">
    <property type="entry name" value="AAA"/>
    <property type="match status" value="1"/>
</dbReference>
<dbReference type="GO" id="GO:0005886">
    <property type="term" value="C:plasma membrane"/>
    <property type="evidence" value="ECO:0007669"/>
    <property type="project" value="UniProtKB-SubCell"/>
</dbReference>
<evidence type="ECO:0000256" key="7">
    <source>
        <dbReference type="ARBA" id="ARBA00022989"/>
    </source>
</evidence>
<accession>A0A9Y1BKD3</accession>
<gene>
    <name evidence="12" type="ORF">K9W45_12625</name>
</gene>
<dbReference type="PANTHER" id="PTHR43394:SF1">
    <property type="entry name" value="ATP-BINDING CASSETTE SUB-FAMILY B MEMBER 10, MITOCHONDRIAL"/>
    <property type="match status" value="1"/>
</dbReference>
<keyword evidence="4 9" id="KW-0812">Transmembrane</keyword>
<dbReference type="SUPFAM" id="SSF52540">
    <property type="entry name" value="P-loop containing nucleoside triphosphate hydrolases"/>
    <property type="match status" value="1"/>
</dbReference>
<evidence type="ECO:0000256" key="4">
    <source>
        <dbReference type="ARBA" id="ARBA00022692"/>
    </source>
</evidence>
<feature type="transmembrane region" description="Helical" evidence="9">
    <location>
        <begin position="68"/>
        <end position="89"/>
    </location>
</feature>
<dbReference type="InterPro" id="IPR003439">
    <property type="entry name" value="ABC_transporter-like_ATP-bd"/>
</dbReference>
<dbReference type="PROSITE" id="PS50929">
    <property type="entry name" value="ABC_TM1F"/>
    <property type="match status" value="1"/>
</dbReference>
<evidence type="ECO:0000259" key="11">
    <source>
        <dbReference type="PROSITE" id="PS50929"/>
    </source>
</evidence>
<evidence type="ECO:0000259" key="10">
    <source>
        <dbReference type="PROSITE" id="PS50893"/>
    </source>
</evidence>
<dbReference type="InterPro" id="IPR039421">
    <property type="entry name" value="Type_1_exporter"/>
</dbReference>
<dbReference type="Gene3D" id="3.40.50.300">
    <property type="entry name" value="P-loop containing nucleotide triphosphate hydrolases"/>
    <property type="match status" value="1"/>
</dbReference>
<dbReference type="GO" id="GO:0005524">
    <property type="term" value="F:ATP binding"/>
    <property type="evidence" value="ECO:0007669"/>
    <property type="project" value="UniProtKB-KW"/>
</dbReference>
<dbReference type="InterPro" id="IPR036640">
    <property type="entry name" value="ABC1_TM_sf"/>
</dbReference>
<feature type="domain" description="ABC transmembrane type-1" evidence="11">
    <location>
        <begin position="33"/>
        <end position="315"/>
    </location>
</feature>
<evidence type="ECO:0000256" key="3">
    <source>
        <dbReference type="ARBA" id="ARBA00022475"/>
    </source>
</evidence>
<evidence type="ECO:0000256" key="8">
    <source>
        <dbReference type="ARBA" id="ARBA00023136"/>
    </source>
</evidence>
<feature type="transmembrane region" description="Helical" evidence="9">
    <location>
        <begin position="30"/>
        <end position="48"/>
    </location>
</feature>
<feature type="transmembrane region" description="Helical" evidence="9">
    <location>
        <begin position="255"/>
        <end position="280"/>
    </location>
</feature>
<dbReference type="InterPro" id="IPR003593">
    <property type="entry name" value="AAA+_ATPase"/>
</dbReference>
<dbReference type="PANTHER" id="PTHR43394">
    <property type="entry name" value="ATP-DEPENDENT PERMEASE MDL1, MITOCHONDRIAL"/>
    <property type="match status" value="1"/>
</dbReference>
<dbReference type="InterPro" id="IPR027417">
    <property type="entry name" value="P-loop_NTPase"/>
</dbReference>
<dbReference type="FunFam" id="3.40.50.300:FF:000221">
    <property type="entry name" value="Multidrug ABC transporter ATP-binding protein"/>
    <property type="match status" value="1"/>
</dbReference>
<dbReference type="CDD" id="cd18542">
    <property type="entry name" value="ABC_6TM_YknU_like"/>
    <property type="match status" value="1"/>
</dbReference>
<keyword evidence="2" id="KW-0813">Transport</keyword>
<dbReference type="SUPFAM" id="SSF90123">
    <property type="entry name" value="ABC transporter transmembrane region"/>
    <property type="match status" value="1"/>
</dbReference>
<comment type="subcellular location">
    <subcellularLocation>
        <location evidence="1">Cell membrane</location>
        <topology evidence="1">Multi-pass membrane protein</topology>
    </subcellularLocation>
</comment>
<dbReference type="InterPro" id="IPR011527">
    <property type="entry name" value="ABC1_TM_dom"/>
</dbReference>
<evidence type="ECO:0000256" key="1">
    <source>
        <dbReference type="ARBA" id="ARBA00004651"/>
    </source>
</evidence>
<organism evidence="12">
    <name type="scientific">Candidatus Heimdallarchaeum aukensis</name>
    <dbReference type="NCBI Taxonomy" id="2876573"/>
    <lineage>
        <taxon>Archaea</taxon>
        <taxon>Promethearchaeati</taxon>
        <taxon>Candidatus Heimdallarchaeota</taxon>
        <taxon>Candidatus Heimdallarchaeia (ex Rinke et al. 2021) (nom. nud.)</taxon>
        <taxon>Candidatus Heimdallarchaeales</taxon>
        <taxon>Candidatus Heimdallarchaeaceae</taxon>
        <taxon>Candidatus Heimdallarchaeum</taxon>
    </lineage>
</organism>
<evidence type="ECO:0000256" key="2">
    <source>
        <dbReference type="ARBA" id="ARBA00022448"/>
    </source>
</evidence>
<reference evidence="12" key="1">
    <citation type="journal article" date="2022" name="Nat. Microbiol.">
        <title>Unique mobile elements and scalable gene flow at the prokaryote-eukaryote boundary revealed by circularized Asgard archaea genomes.</title>
        <authorList>
            <person name="Wu F."/>
            <person name="Speth D.R."/>
            <person name="Philosof A."/>
            <person name="Cremiere A."/>
            <person name="Narayanan A."/>
            <person name="Barco R.A."/>
            <person name="Connon S.A."/>
            <person name="Amend J.P."/>
            <person name="Antoshechkin I.A."/>
            <person name="Orphan V.J."/>
        </authorList>
    </citation>
    <scope>NUCLEOTIDE SEQUENCE</scope>
    <source>
        <strain evidence="12">PM71</strain>
    </source>
</reference>
<feature type="transmembrane region" description="Helical" evidence="9">
    <location>
        <begin position="146"/>
        <end position="166"/>
    </location>
</feature>
<proteinExistence type="predicted"/>
<dbReference type="EMBL" id="CP084166">
    <property type="protein sequence ID" value="UJG40666.1"/>
    <property type="molecule type" value="Genomic_DNA"/>
</dbReference>
<dbReference type="Gene3D" id="1.20.1560.10">
    <property type="entry name" value="ABC transporter type 1, transmembrane domain"/>
    <property type="match status" value="1"/>
</dbReference>
<protein>
    <submittedName>
        <fullName evidence="12">ABC transporter ATP-binding protein/permease</fullName>
    </submittedName>
</protein>
<keyword evidence="6 12" id="KW-0067">ATP-binding</keyword>
<evidence type="ECO:0000256" key="6">
    <source>
        <dbReference type="ARBA" id="ARBA00022840"/>
    </source>
</evidence>
<dbReference type="PROSITE" id="PS50893">
    <property type="entry name" value="ABC_TRANSPORTER_2"/>
    <property type="match status" value="1"/>
</dbReference>
<evidence type="ECO:0000256" key="9">
    <source>
        <dbReference type="SAM" id="Phobius"/>
    </source>
</evidence>
<dbReference type="Pfam" id="PF00664">
    <property type="entry name" value="ABC_membrane"/>
    <property type="match status" value="1"/>
</dbReference>
<feature type="domain" description="ABC transporter" evidence="10">
    <location>
        <begin position="349"/>
        <end position="582"/>
    </location>
</feature>
<keyword evidence="5" id="KW-0547">Nucleotide-binding</keyword>
<sequence>MAWLEQKRKRKHSFKEIMSLLLPYLSRKKLGLIFVSVISFLSAIVGLVTPQLIKYIIDIAIPSNNVKLVYLLGGAVLLTAIVTGLLVYATRFYSALYAQQIVMELRNDIYETLQMLHLDYYNEENTGQIMTRVTTDLNAIQSLVSFTLRLLMNGVIFFIGAYAAMISMNAKLGGILLGLFPGFLWLVYWFSKKVRPIFYQSRTKFGEVTSILQENVTGAHVVRGFAQEESEIEKFDKANAEYRDLIVKARIYRSFYFSFMLFLIGLGASIVLLVGGLAVMRGEMGRGEFIAFISYLAMLSGPTRQLTWLVGIIQRALASGDRIIELLSGKKEVQEDPNAIDPPVFKGKIEYENVSFGYDEVVVLKNINVVIPPGQKVLILGGTGSGKTSFVNLIPRFYDPVTGVVKIDDIDIKRYKLKKMRKQIGFVLQETFLFNATIKENIAFGNPEATEEEIIAAAKTAKIHDFISELPDGYQTRIGDRGITLSGGQKQRLSIARTLLTNPSILIFDDSTASVDAETEYHIQEALDILSRGRTTIIISQRISSVKYADRILVFDQGEIIQDGTHEELIKQEGIYKEIYETLAESYVIPSKLLAEGGD</sequence>
<keyword evidence="3" id="KW-1003">Cell membrane</keyword>
<dbReference type="InterPro" id="IPR017871">
    <property type="entry name" value="ABC_transporter-like_CS"/>
</dbReference>
<keyword evidence="7 9" id="KW-1133">Transmembrane helix</keyword>
<dbReference type="AlphaFoldDB" id="A0A9Y1BKD3"/>
<dbReference type="GO" id="GO:0015421">
    <property type="term" value="F:ABC-type oligopeptide transporter activity"/>
    <property type="evidence" value="ECO:0007669"/>
    <property type="project" value="TreeGrafter"/>
</dbReference>
<name>A0A9Y1BKD3_9ARCH</name>
<dbReference type="GO" id="GO:0016887">
    <property type="term" value="F:ATP hydrolysis activity"/>
    <property type="evidence" value="ECO:0007669"/>
    <property type="project" value="InterPro"/>
</dbReference>
<dbReference type="Proteomes" id="UP001201020">
    <property type="component" value="Chromosome"/>
</dbReference>
<keyword evidence="8 9" id="KW-0472">Membrane</keyword>
<dbReference type="Pfam" id="PF00005">
    <property type="entry name" value="ABC_tran"/>
    <property type="match status" value="1"/>
</dbReference>
<dbReference type="PROSITE" id="PS00211">
    <property type="entry name" value="ABC_TRANSPORTER_1"/>
    <property type="match status" value="1"/>
</dbReference>
<evidence type="ECO:0000256" key="5">
    <source>
        <dbReference type="ARBA" id="ARBA00022741"/>
    </source>
</evidence>
<feature type="transmembrane region" description="Helical" evidence="9">
    <location>
        <begin position="172"/>
        <end position="190"/>
    </location>
</feature>